<reference evidence="6 7" key="1">
    <citation type="submission" date="2020-12" db="EMBL/GenBank/DDBJ databases">
        <title>Halosimplex halophilum sp. nov. and Halosimplex salinum sp. nov., two new members of the genus Halosimplex.</title>
        <authorList>
            <person name="Cui H.L."/>
        </authorList>
    </citation>
    <scope>NUCLEOTIDE SEQUENCE [LARGE SCALE GENOMIC DNA]</scope>
    <source>
        <strain evidence="6 7">YGH94</strain>
    </source>
</reference>
<dbReference type="RefSeq" id="WP_198062751.1">
    <property type="nucleotide sequence ID" value="NZ_CP065856.1"/>
</dbReference>
<evidence type="ECO:0000256" key="5">
    <source>
        <dbReference type="SAM" id="MobiDB-lite"/>
    </source>
</evidence>
<comment type="similarity">
    <text evidence="2">Belongs to the HAD-like hydrolase superfamily.</text>
</comment>
<dbReference type="InterPro" id="IPR051400">
    <property type="entry name" value="HAD-like_hydrolase"/>
</dbReference>
<organism evidence="6 7">
    <name type="scientific">Halosimplex litoreum</name>
    <dbReference type="NCBI Taxonomy" id="1198301"/>
    <lineage>
        <taxon>Archaea</taxon>
        <taxon>Methanobacteriati</taxon>
        <taxon>Methanobacteriota</taxon>
        <taxon>Stenosarchaea group</taxon>
        <taxon>Halobacteria</taxon>
        <taxon>Halobacteriales</taxon>
        <taxon>Haloarculaceae</taxon>
        <taxon>Halosimplex</taxon>
    </lineage>
</organism>
<evidence type="ECO:0000313" key="7">
    <source>
        <dbReference type="Proteomes" id="UP000595001"/>
    </source>
</evidence>
<dbReference type="InterPro" id="IPR006439">
    <property type="entry name" value="HAD-SF_hydro_IA"/>
</dbReference>
<keyword evidence="7" id="KW-1185">Reference proteome</keyword>
<keyword evidence="4" id="KW-0460">Magnesium</keyword>
<dbReference type="Gene3D" id="1.20.120.1600">
    <property type="match status" value="1"/>
</dbReference>
<dbReference type="Proteomes" id="UP000595001">
    <property type="component" value="Chromosome"/>
</dbReference>
<comment type="cofactor">
    <cofactor evidence="1">
        <name>Mg(2+)</name>
        <dbReference type="ChEBI" id="CHEBI:18420"/>
    </cofactor>
</comment>
<feature type="region of interest" description="Disordered" evidence="5">
    <location>
        <begin position="200"/>
        <end position="229"/>
    </location>
</feature>
<dbReference type="NCBIfam" id="TIGR01509">
    <property type="entry name" value="HAD-SF-IA-v3"/>
    <property type="match status" value="1"/>
</dbReference>
<dbReference type="PANTHER" id="PTHR46470">
    <property type="entry name" value="N-ACYLNEURAMINATE-9-PHOSPHATASE"/>
    <property type="match status" value="1"/>
</dbReference>
<dbReference type="Gene3D" id="3.40.50.1000">
    <property type="entry name" value="HAD superfamily/HAD-like"/>
    <property type="match status" value="1"/>
</dbReference>
<keyword evidence="3 6" id="KW-0378">Hydrolase</keyword>
<dbReference type="InterPro" id="IPR036412">
    <property type="entry name" value="HAD-like_sf"/>
</dbReference>
<dbReference type="EMBL" id="CP065856">
    <property type="protein sequence ID" value="QPV63975.1"/>
    <property type="molecule type" value="Genomic_DNA"/>
</dbReference>
<sequence>MPELDAVVFDLDSTLCVSTQSDAEIHEAIFERTGISKFFEPADLHAVDWSALPEPDSEREHYEYMYRAVAKEVGADPDHAPALADATVEVIDPSAVAFREGAADALAYARDRCDLTLLTNGSEDSQLPKVDRLGVGDCFETVVCCGPGTGIESKPHPEPFERALDALGTAPERTAYVGDRHDGDVVGAHVAGMQSVWVPTGVPGEDYPEDPDPAPTHRLDSMTELPSVL</sequence>
<name>A0A7T3KWI8_9EURY</name>
<dbReference type="SFLD" id="SFLDS00003">
    <property type="entry name" value="Haloacid_Dehalogenase"/>
    <property type="match status" value="1"/>
</dbReference>
<dbReference type="SUPFAM" id="SSF56784">
    <property type="entry name" value="HAD-like"/>
    <property type="match status" value="1"/>
</dbReference>
<evidence type="ECO:0000256" key="4">
    <source>
        <dbReference type="ARBA" id="ARBA00022842"/>
    </source>
</evidence>
<dbReference type="OrthoDB" id="27736at2157"/>
<dbReference type="AlphaFoldDB" id="A0A7T3KWI8"/>
<dbReference type="InterPro" id="IPR023214">
    <property type="entry name" value="HAD_sf"/>
</dbReference>
<dbReference type="KEGG" id="hlt:I7X12_04910"/>
<accession>A0A7T3KWI8</accession>
<dbReference type="SFLD" id="SFLDG01129">
    <property type="entry name" value="C1.5:_HAD__Beta-PGM__Phosphata"/>
    <property type="match status" value="1"/>
</dbReference>
<evidence type="ECO:0000313" key="6">
    <source>
        <dbReference type="EMBL" id="QPV63975.1"/>
    </source>
</evidence>
<protein>
    <submittedName>
        <fullName evidence="6">HAD family hydrolase</fullName>
    </submittedName>
</protein>
<evidence type="ECO:0000256" key="2">
    <source>
        <dbReference type="ARBA" id="ARBA00007958"/>
    </source>
</evidence>
<dbReference type="Pfam" id="PF00702">
    <property type="entry name" value="Hydrolase"/>
    <property type="match status" value="1"/>
</dbReference>
<evidence type="ECO:0000256" key="1">
    <source>
        <dbReference type="ARBA" id="ARBA00001946"/>
    </source>
</evidence>
<dbReference type="NCBIfam" id="TIGR01549">
    <property type="entry name" value="HAD-SF-IA-v1"/>
    <property type="match status" value="1"/>
</dbReference>
<proteinExistence type="inferred from homology"/>
<dbReference type="GeneID" id="60587809"/>
<dbReference type="GO" id="GO:0016787">
    <property type="term" value="F:hydrolase activity"/>
    <property type="evidence" value="ECO:0007669"/>
    <property type="project" value="UniProtKB-KW"/>
</dbReference>
<dbReference type="GO" id="GO:0044281">
    <property type="term" value="P:small molecule metabolic process"/>
    <property type="evidence" value="ECO:0007669"/>
    <property type="project" value="UniProtKB-ARBA"/>
</dbReference>
<gene>
    <name evidence="6" type="ORF">I7X12_04910</name>
</gene>
<evidence type="ECO:0000256" key="3">
    <source>
        <dbReference type="ARBA" id="ARBA00022801"/>
    </source>
</evidence>